<protein>
    <submittedName>
        <fullName evidence="10">L,D-transpeptidase family protein</fullName>
    </submittedName>
</protein>
<evidence type="ECO:0000256" key="8">
    <source>
        <dbReference type="SAM" id="MobiDB-lite"/>
    </source>
</evidence>
<comment type="pathway">
    <text evidence="1 7">Cell wall biogenesis; peptidoglycan biosynthesis.</text>
</comment>
<sequence length="316" mass="34156">MVQVPGEPDKVVATSDNSTDIPDEAGLQSADDQEGPDPFLIRLQILLDRANTSPGVIDGFQGENTKKAIRSYEAMRNLEVDGEPDEEMWKALVVDQGRAMTTYEIAEDDLSRRYVEQIPDDYAELAEMDWLGFHSPAEMLAEKFHMDQELLKALNPQTDFETAGDKILVAEIGDPATTKVARIVVDKAVGTLTAYDGAGDIVLSAPATIGSEDNPSPSGKVTVVGVASEPTYSDEPGENFTQGDNTKELTIPPGPNGPVGLIWIDLCKPTYGIHGTVDPALIDKSASHGCVRLTNWDAEALGKLVQPKETQVEFTE</sequence>
<dbReference type="InterPro" id="IPR005490">
    <property type="entry name" value="LD_TPept_cat_dom"/>
</dbReference>
<evidence type="ECO:0000256" key="4">
    <source>
        <dbReference type="ARBA" id="ARBA00022960"/>
    </source>
</evidence>
<dbReference type="GO" id="GO:0005576">
    <property type="term" value="C:extracellular region"/>
    <property type="evidence" value="ECO:0007669"/>
    <property type="project" value="TreeGrafter"/>
</dbReference>
<dbReference type="GO" id="GO:0071555">
    <property type="term" value="P:cell wall organization"/>
    <property type="evidence" value="ECO:0007669"/>
    <property type="project" value="UniProtKB-UniRule"/>
</dbReference>
<dbReference type="PROSITE" id="PS52029">
    <property type="entry name" value="LD_TPASE"/>
    <property type="match status" value="1"/>
</dbReference>
<comment type="caution">
    <text evidence="10">The sequence shown here is derived from an EMBL/GenBank/DDBJ whole genome shotgun (WGS) entry which is preliminary data.</text>
</comment>
<organism evidence="10 11">
    <name type="scientific">Jiella pacifica</name>
    <dbReference type="NCBI Taxonomy" id="2696469"/>
    <lineage>
        <taxon>Bacteria</taxon>
        <taxon>Pseudomonadati</taxon>
        <taxon>Pseudomonadota</taxon>
        <taxon>Alphaproteobacteria</taxon>
        <taxon>Hyphomicrobiales</taxon>
        <taxon>Aurantimonadaceae</taxon>
        <taxon>Jiella</taxon>
    </lineage>
</organism>
<keyword evidence="3" id="KW-0808">Transferase</keyword>
<dbReference type="GO" id="GO:0071972">
    <property type="term" value="F:peptidoglycan L,D-transpeptidase activity"/>
    <property type="evidence" value="ECO:0007669"/>
    <property type="project" value="TreeGrafter"/>
</dbReference>
<dbReference type="EMBL" id="JAAAMG010000022">
    <property type="protein sequence ID" value="NDW07004.1"/>
    <property type="molecule type" value="Genomic_DNA"/>
</dbReference>
<dbReference type="PANTHER" id="PTHR30582:SF30">
    <property type="entry name" value="BLR4375 PROTEIN"/>
    <property type="match status" value="1"/>
</dbReference>
<dbReference type="GO" id="GO:0016740">
    <property type="term" value="F:transferase activity"/>
    <property type="evidence" value="ECO:0007669"/>
    <property type="project" value="UniProtKB-KW"/>
</dbReference>
<dbReference type="InterPro" id="IPR036365">
    <property type="entry name" value="PGBD-like_sf"/>
</dbReference>
<dbReference type="InterPro" id="IPR036366">
    <property type="entry name" value="PGBDSf"/>
</dbReference>
<dbReference type="SUPFAM" id="SSF47090">
    <property type="entry name" value="PGBD-like"/>
    <property type="match status" value="1"/>
</dbReference>
<keyword evidence="4 7" id="KW-0133">Cell shape</keyword>
<dbReference type="Proteomes" id="UP000469011">
    <property type="component" value="Unassembled WGS sequence"/>
</dbReference>
<dbReference type="Pfam" id="PF03734">
    <property type="entry name" value="YkuD"/>
    <property type="match status" value="1"/>
</dbReference>
<dbReference type="CDD" id="cd16913">
    <property type="entry name" value="YkuD_like"/>
    <property type="match status" value="1"/>
</dbReference>
<dbReference type="InterPro" id="IPR050979">
    <property type="entry name" value="LD-transpeptidase"/>
</dbReference>
<dbReference type="GO" id="GO:0018104">
    <property type="term" value="P:peptidoglycan-protein cross-linking"/>
    <property type="evidence" value="ECO:0007669"/>
    <property type="project" value="TreeGrafter"/>
</dbReference>
<dbReference type="Pfam" id="PF01471">
    <property type="entry name" value="PG_binding_1"/>
    <property type="match status" value="1"/>
</dbReference>
<keyword evidence="11" id="KW-1185">Reference proteome</keyword>
<evidence type="ECO:0000256" key="2">
    <source>
        <dbReference type="ARBA" id="ARBA00005992"/>
    </source>
</evidence>
<dbReference type="Gene3D" id="2.40.440.10">
    <property type="entry name" value="L,D-transpeptidase catalytic domain-like"/>
    <property type="match status" value="1"/>
</dbReference>
<evidence type="ECO:0000256" key="7">
    <source>
        <dbReference type="PROSITE-ProRule" id="PRU01373"/>
    </source>
</evidence>
<feature type="domain" description="L,D-TPase catalytic" evidence="9">
    <location>
        <begin position="181"/>
        <end position="315"/>
    </location>
</feature>
<keyword evidence="6 7" id="KW-0961">Cell wall biogenesis/degradation</keyword>
<dbReference type="AlphaFoldDB" id="A0A6N9T6H7"/>
<gene>
    <name evidence="10" type="ORF">GTK09_21550</name>
</gene>
<evidence type="ECO:0000256" key="6">
    <source>
        <dbReference type="ARBA" id="ARBA00023316"/>
    </source>
</evidence>
<evidence type="ECO:0000259" key="9">
    <source>
        <dbReference type="PROSITE" id="PS52029"/>
    </source>
</evidence>
<dbReference type="UniPathway" id="UPA00219"/>
<dbReference type="PANTHER" id="PTHR30582">
    <property type="entry name" value="L,D-TRANSPEPTIDASE"/>
    <property type="match status" value="1"/>
</dbReference>
<dbReference type="InterPro" id="IPR002477">
    <property type="entry name" value="Peptidoglycan-bd-like"/>
</dbReference>
<feature type="region of interest" description="Disordered" evidence="8">
    <location>
        <begin position="1"/>
        <end position="36"/>
    </location>
</feature>
<reference evidence="10 11" key="1">
    <citation type="submission" date="2020-01" db="EMBL/GenBank/DDBJ databases">
        <title>Jiella pacifica sp. nov.</title>
        <authorList>
            <person name="Xue Z."/>
            <person name="Zhu S."/>
            <person name="Chen J."/>
            <person name="Yang J."/>
        </authorList>
    </citation>
    <scope>NUCLEOTIDE SEQUENCE [LARGE SCALE GENOMIC DNA]</scope>
    <source>
        <strain evidence="10 11">40Bstr34</strain>
    </source>
</reference>
<dbReference type="InterPro" id="IPR038063">
    <property type="entry name" value="Transpep_catalytic_dom"/>
</dbReference>
<evidence type="ECO:0000256" key="5">
    <source>
        <dbReference type="ARBA" id="ARBA00022984"/>
    </source>
</evidence>
<accession>A0A6N9T6H7</accession>
<comment type="similarity">
    <text evidence="2">Belongs to the YkuD family.</text>
</comment>
<dbReference type="SUPFAM" id="SSF141523">
    <property type="entry name" value="L,D-transpeptidase catalytic domain-like"/>
    <property type="match status" value="1"/>
</dbReference>
<proteinExistence type="inferred from homology"/>
<evidence type="ECO:0000256" key="1">
    <source>
        <dbReference type="ARBA" id="ARBA00004752"/>
    </source>
</evidence>
<name>A0A6N9T6H7_9HYPH</name>
<evidence type="ECO:0000313" key="10">
    <source>
        <dbReference type="EMBL" id="NDW07004.1"/>
    </source>
</evidence>
<keyword evidence="5 7" id="KW-0573">Peptidoglycan synthesis</keyword>
<feature type="active site" description="Proton donor/acceptor" evidence="7">
    <location>
        <position position="274"/>
    </location>
</feature>
<dbReference type="GO" id="GO:0008360">
    <property type="term" value="P:regulation of cell shape"/>
    <property type="evidence" value="ECO:0007669"/>
    <property type="project" value="UniProtKB-UniRule"/>
</dbReference>
<feature type="active site" description="Nucleophile" evidence="7">
    <location>
        <position position="290"/>
    </location>
</feature>
<evidence type="ECO:0000313" key="11">
    <source>
        <dbReference type="Proteomes" id="UP000469011"/>
    </source>
</evidence>
<dbReference type="Gene3D" id="1.10.101.10">
    <property type="entry name" value="PGBD-like superfamily/PGBD"/>
    <property type="match status" value="1"/>
</dbReference>
<evidence type="ECO:0000256" key="3">
    <source>
        <dbReference type="ARBA" id="ARBA00022679"/>
    </source>
</evidence>